<name>A0A7R9M6Y5_9ACAR</name>
<evidence type="ECO:0000256" key="1">
    <source>
        <dbReference type="PROSITE-ProRule" id="PRU00042"/>
    </source>
</evidence>
<evidence type="ECO:0000313" key="6">
    <source>
        <dbReference type="Proteomes" id="UP000728032"/>
    </source>
</evidence>
<proteinExistence type="predicted"/>
<protein>
    <recommendedName>
        <fullName evidence="4">C2H2-type domain-containing protein</fullName>
    </recommendedName>
</protein>
<dbReference type="OrthoDB" id="6535854at2759"/>
<evidence type="ECO:0000313" key="5">
    <source>
        <dbReference type="EMBL" id="CAD7654610.1"/>
    </source>
</evidence>
<keyword evidence="1" id="KW-0863">Zinc-finger</keyword>
<dbReference type="PROSITE" id="PS00028">
    <property type="entry name" value="ZINC_FINGER_C2H2_1"/>
    <property type="match status" value="1"/>
</dbReference>
<keyword evidence="2" id="KW-0175">Coiled coil</keyword>
<dbReference type="PROSITE" id="PS50157">
    <property type="entry name" value="ZINC_FINGER_C2H2_2"/>
    <property type="match status" value="1"/>
</dbReference>
<reference evidence="5" key="1">
    <citation type="submission" date="2020-11" db="EMBL/GenBank/DDBJ databases">
        <authorList>
            <person name="Tran Van P."/>
        </authorList>
    </citation>
    <scope>NUCLEOTIDE SEQUENCE</scope>
</reference>
<keyword evidence="1" id="KW-0862">Zinc</keyword>
<sequence length="407" mass="47379">MAFSPNRERYDRFERDRSPLGDHMCATNSPPKQTLADQSRDLAIKVQILTDENRRLSEDIQGLKADNAELTTANTLKAKEQTQAINGLKAELTTVRKEKEKLNDEVKERKKFLEFYKNKKDSEIKTQIQKYEKELSDERKQKQHLEQQLKVKDEEKKKLTNQMKALMKDMKASDKSDEKEKKYRTLCSEYKAVKEKNAKLKTKMTELADNEKGWRAKHTKAVRDVEKVRKEKEDLERRLTDDITAREKSFDSDVTALRKQVQHFQRSSELMKRRLEKSEYTMKKVEEMFQKNVPNINKSVGDNTNVVIDHLLAKITQYVNHSRTELNEKNDISCADVVRDNWTQKDTITANANRITSNTSEGKILCPECPRSFSGTIFLNKHMIAKHSSEPMDTSAIIDNIDISDDE</sequence>
<feature type="compositionally biased region" description="Basic and acidic residues" evidence="3">
    <location>
        <begin position="1"/>
        <end position="20"/>
    </location>
</feature>
<accession>A0A7R9M6Y5</accession>
<evidence type="ECO:0000256" key="2">
    <source>
        <dbReference type="SAM" id="Coils"/>
    </source>
</evidence>
<organism evidence="5">
    <name type="scientific">Oppiella nova</name>
    <dbReference type="NCBI Taxonomy" id="334625"/>
    <lineage>
        <taxon>Eukaryota</taxon>
        <taxon>Metazoa</taxon>
        <taxon>Ecdysozoa</taxon>
        <taxon>Arthropoda</taxon>
        <taxon>Chelicerata</taxon>
        <taxon>Arachnida</taxon>
        <taxon>Acari</taxon>
        <taxon>Acariformes</taxon>
        <taxon>Sarcoptiformes</taxon>
        <taxon>Oribatida</taxon>
        <taxon>Brachypylina</taxon>
        <taxon>Oppioidea</taxon>
        <taxon>Oppiidae</taxon>
        <taxon>Oppiella</taxon>
    </lineage>
</organism>
<feature type="compositionally biased region" description="Polar residues" evidence="3">
    <location>
        <begin position="26"/>
        <end position="37"/>
    </location>
</feature>
<evidence type="ECO:0000259" key="4">
    <source>
        <dbReference type="PROSITE" id="PS50157"/>
    </source>
</evidence>
<feature type="domain" description="C2H2-type" evidence="4">
    <location>
        <begin position="364"/>
        <end position="392"/>
    </location>
</feature>
<dbReference type="EMBL" id="CAJPVJ010008233">
    <property type="protein sequence ID" value="CAG2171797.1"/>
    <property type="molecule type" value="Genomic_DNA"/>
</dbReference>
<feature type="region of interest" description="Disordered" evidence="3">
    <location>
        <begin position="1"/>
        <end position="37"/>
    </location>
</feature>
<keyword evidence="1" id="KW-0479">Metal-binding</keyword>
<dbReference type="InterPro" id="IPR013087">
    <property type="entry name" value="Znf_C2H2_type"/>
</dbReference>
<dbReference type="Proteomes" id="UP000728032">
    <property type="component" value="Unassembled WGS sequence"/>
</dbReference>
<dbReference type="AlphaFoldDB" id="A0A7R9M6Y5"/>
<keyword evidence="6" id="KW-1185">Reference proteome</keyword>
<evidence type="ECO:0000256" key="3">
    <source>
        <dbReference type="SAM" id="MobiDB-lite"/>
    </source>
</evidence>
<dbReference type="EMBL" id="OC923058">
    <property type="protein sequence ID" value="CAD7654610.1"/>
    <property type="molecule type" value="Genomic_DNA"/>
</dbReference>
<dbReference type="GO" id="GO:0008270">
    <property type="term" value="F:zinc ion binding"/>
    <property type="evidence" value="ECO:0007669"/>
    <property type="project" value="UniProtKB-KW"/>
</dbReference>
<feature type="coiled-coil region" evidence="2">
    <location>
        <begin position="46"/>
        <end position="245"/>
    </location>
</feature>
<gene>
    <name evidence="5" type="ORF">ONB1V03_LOCUS11257</name>
</gene>